<dbReference type="Proteomes" id="UP001222325">
    <property type="component" value="Unassembled WGS sequence"/>
</dbReference>
<feature type="region of interest" description="Disordered" evidence="1">
    <location>
        <begin position="63"/>
        <end position="116"/>
    </location>
</feature>
<dbReference type="EMBL" id="JARJCN010000078">
    <property type="protein sequence ID" value="KAJ7076770.1"/>
    <property type="molecule type" value="Genomic_DNA"/>
</dbReference>
<reference evidence="2" key="1">
    <citation type="submission" date="2023-03" db="EMBL/GenBank/DDBJ databases">
        <title>Massive genome expansion in bonnet fungi (Mycena s.s.) driven by repeated elements and novel gene families across ecological guilds.</title>
        <authorList>
            <consortium name="Lawrence Berkeley National Laboratory"/>
            <person name="Harder C.B."/>
            <person name="Miyauchi S."/>
            <person name="Viragh M."/>
            <person name="Kuo A."/>
            <person name="Thoen E."/>
            <person name="Andreopoulos B."/>
            <person name="Lu D."/>
            <person name="Skrede I."/>
            <person name="Drula E."/>
            <person name="Henrissat B."/>
            <person name="Morin E."/>
            <person name="Kohler A."/>
            <person name="Barry K."/>
            <person name="LaButti K."/>
            <person name="Morin E."/>
            <person name="Salamov A."/>
            <person name="Lipzen A."/>
            <person name="Mereny Z."/>
            <person name="Hegedus B."/>
            <person name="Baldrian P."/>
            <person name="Stursova M."/>
            <person name="Weitz H."/>
            <person name="Taylor A."/>
            <person name="Grigoriev I.V."/>
            <person name="Nagy L.G."/>
            <person name="Martin F."/>
            <person name="Kauserud H."/>
        </authorList>
    </citation>
    <scope>NUCLEOTIDE SEQUENCE</scope>
    <source>
        <strain evidence="2">CBHHK173m</strain>
    </source>
</reference>
<name>A0AAD6TWB0_9AGAR</name>
<sequence length="300" mass="33518">MARIARNPDLDLCPDFAGPIFRTARDAITTADPNKTTDNVVADFTAAWQADWDIQKAAWDAQEAADQAARDTTAQAASDEAARKQAELDAEAAAEKREADKKKPKLNDFDSTKGVGDSIAPRPSSFALRKLERFEYVELWYFTREGCTDAAASAASKTINEDALALAKLDDFVGLRPAASFSASKNVVKDNDLSWEQLLFAKNSMLEHMAALSWPDKHVSSLADFWYSLETHPSRSLLHGDRIVLTYQAEVRIEWHERLKRNKGFNIAFINDNLMRRASDKIWDSVRDAVSSLHRSPSLI</sequence>
<comment type="caution">
    <text evidence="2">The sequence shown here is derived from an EMBL/GenBank/DDBJ whole genome shotgun (WGS) entry which is preliminary data.</text>
</comment>
<organism evidence="2 3">
    <name type="scientific">Mycena belliarum</name>
    <dbReference type="NCBI Taxonomy" id="1033014"/>
    <lineage>
        <taxon>Eukaryota</taxon>
        <taxon>Fungi</taxon>
        <taxon>Dikarya</taxon>
        <taxon>Basidiomycota</taxon>
        <taxon>Agaricomycotina</taxon>
        <taxon>Agaricomycetes</taxon>
        <taxon>Agaricomycetidae</taxon>
        <taxon>Agaricales</taxon>
        <taxon>Marasmiineae</taxon>
        <taxon>Mycenaceae</taxon>
        <taxon>Mycena</taxon>
    </lineage>
</organism>
<proteinExistence type="predicted"/>
<protein>
    <submittedName>
        <fullName evidence="2">Uncharacterized protein</fullName>
    </submittedName>
</protein>
<accession>A0AAD6TWB0</accession>
<evidence type="ECO:0000256" key="1">
    <source>
        <dbReference type="SAM" id="MobiDB-lite"/>
    </source>
</evidence>
<keyword evidence="3" id="KW-1185">Reference proteome</keyword>
<evidence type="ECO:0000313" key="2">
    <source>
        <dbReference type="EMBL" id="KAJ7076770.1"/>
    </source>
</evidence>
<gene>
    <name evidence="2" type="ORF">B0H15DRAFT_790221</name>
</gene>
<feature type="compositionally biased region" description="Basic and acidic residues" evidence="1">
    <location>
        <begin position="80"/>
        <end position="111"/>
    </location>
</feature>
<dbReference type="AlphaFoldDB" id="A0AAD6TWB0"/>
<evidence type="ECO:0000313" key="3">
    <source>
        <dbReference type="Proteomes" id="UP001222325"/>
    </source>
</evidence>
<feature type="compositionally biased region" description="Low complexity" evidence="1">
    <location>
        <begin position="63"/>
        <end position="79"/>
    </location>
</feature>